<sequence>MASLLPETPGRGRSRFSKALPSAPRHYSPKRLVKAEYSPLPPLPKDAMPAPITIPRRPVGGGAVGRPKASSVSTTISSVSTAVSSGYSDSPGLSDGSDTSSDERESLSGADSEESGPPALPQKDAQRRNLRSPKTPPQTHVLAQSSSGYTCAPTVTELWKRRSTKSEKSIKFPDLKLDRSNGSTAVSPPKQKERSDRSAIPFKLPRSNSSLRKHIPARPAPPQPPTDSILMGAKISKLKEKHSRGKLDGFASEDEFAMSRDDQAQTQTQNENVSPSNLTSPKSLATKENAIVQTIPLPRTPIEGAAPEVPKRSDSRPKSDETISRPPTQDSSSRPSTHETGTATTLLPSVSITSSPDPVTEYLNSSTPSHSRDTSDTQTIISTPTAKSTPETSSPTSASTSTIRIPTPQKITFPTYPVAAYLTPQRSSSSPLSPSNSIPGGPSLSIVQLECYQSHRFMRNARNSFCPVACMICRRQDSEQRWRCSWCCLSACGSCMSLLAKVPGKDVRVVLEKVGRRGSRS</sequence>
<feature type="compositionally biased region" description="Polar residues" evidence="1">
    <location>
        <begin position="137"/>
        <end position="149"/>
    </location>
</feature>
<name>S3DH55_GLAL2</name>
<feature type="compositionally biased region" description="Low complexity" evidence="1">
    <location>
        <begin position="382"/>
        <end position="408"/>
    </location>
</feature>
<feature type="compositionally biased region" description="Low complexity" evidence="1">
    <location>
        <begin position="65"/>
        <end position="90"/>
    </location>
</feature>
<feature type="compositionally biased region" description="Polar residues" evidence="1">
    <location>
        <begin position="325"/>
        <end position="369"/>
    </location>
</feature>
<keyword evidence="3" id="KW-1185">Reference proteome</keyword>
<protein>
    <submittedName>
        <fullName evidence="2">Uncharacterized protein</fullName>
    </submittedName>
</protein>
<evidence type="ECO:0000256" key="1">
    <source>
        <dbReference type="SAM" id="MobiDB-lite"/>
    </source>
</evidence>
<dbReference type="HOGENOM" id="CLU_519868_0_0_1"/>
<gene>
    <name evidence="2" type="ORF">GLAREA_09208</name>
</gene>
<feature type="compositionally biased region" description="Basic and acidic residues" evidence="1">
    <location>
        <begin position="309"/>
        <end position="323"/>
    </location>
</feature>
<proteinExistence type="predicted"/>
<evidence type="ECO:0000313" key="3">
    <source>
        <dbReference type="Proteomes" id="UP000016922"/>
    </source>
</evidence>
<dbReference type="OMA" id="WQPGSTN"/>
<evidence type="ECO:0000313" key="2">
    <source>
        <dbReference type="EMBL" id="EPE37045.1"/>
    </source>
</evidence>
<dbReference type="OrthoDB" id="5425130at2759"/>
<dbReference type="AlphaFoldDB" id="S3DH55"/>
<dbReference type="Proteomes" id="UP000016922">
    <property type="component" value="Unassembled WGS sequence"/>
</dbReference>
<dbReference type="EMBL" id="KE145352">
    <property type="protein sequence ID" value="EPE37045.1"/>
    <property type="molecule type" value="Genomic_DNA"/>
</dbReference>
<dbReference type="KEGG" id="glz:GLAREA_09208"/>
<dbReference type="eggNOG" id="ENOG502T105">
    <property type="taxonomic scope" value="Eukaryota"/>
</dbReference>
<dbReference type="RefSeq" id="XP_008076360.1">
    <property type="nucleotide sequence ID" value="XM_008078169.1"/>
</dbReference>
<feature type="region of interest" description="Disordered" evidence="1">
    <location>
        <begin position="1"/>
        <end position="409"/>
    </location>
</feature>
<feature type="compositionally biased region" description="Polar residues" evidence="1">
    <location>
        <begin position="264"/>
        <end position="283"/>
    </location>
</feature>
<feature type="compositionally biased region" description="Basic and acidic residues" evidence="1">
    <location>
        <begin position="158"/>
        <end position="179"/>
    </location>
</feature>
<organism evidence="2 3">
    <name type="scientific">Glarea lozoyensis (strain ATCC 20868 / MF5171)</name>
    <dbReference type="NCBI Taxonomy" id="1116229"/>
    <lineage>
        <taxon>Eukaryota</taxon>
        <taxon>Fungi</taxon>
        <taxon>Dikarya</taxon>
        <taxon>Ascomycota</taxon>
        <taxon>Pezizomycotina</taxon>
        <taxon>Leotiomycetes</taxon>
        <taxon>Helotiales</taxon>
        <taxon>Helotiaceae</taxon>
        <taxon>Glarea</taxon>
    </lineage>
</organism>
<reference evidence="2 3" key="1">
    <citation type="journal article" date="2013" name="BMC Genomics">
        <title>Genomics-driven discovery of the pneumocandin biosynthetic gene cluster in the fungus Glarea lozoyensis.</title>
        <authorList>
            <person name="Chen L."/>
            <person name="Yue Q."/>
            <person name="Zhang X."/>
            <person name="Xiang M."/>
            <person name="Wang C."/>
            <person name="Li S."/>
            <person name="Che Y."/>
            <person name="Ortiz-Lopez F.J."/>
            <person name="Bills G.F."/>
            <person name="Liu X."/>
            <person name="An Z."/>
        </authorList>
    </citation>
    <scope>NUCLEOTIDE SEQUENCE [LARGE SCALE GENOMIC DNA]</scope>
    <source>
        <strain evidence="3">ATCC 20868 / MF5171</strain>
    </source>
</reference>
<accession>S3DH55</accession>
<dbReference type="GeneID" id="19468256"/>